<dbReference type="Proteomes" id="UP001218218">
    <property type="component" value="Unassembled WGS sequence"/>
</dbReference>
<feature type="region of interest" description="Disordered" evidence="1">
    <location>
        <begin position="126"/>
        <end position="151"/>
    </location>
</feature>
<organism evidence="2 3">
    <name type="scientific">Mycena albidolilacea</name>
    <dbReference type="NCBI Taxonomy" id="1033008"/>
    <lineage>
        <taxon>Eukaryota</taxon>
        <taxon>Fungi</taxon>
        <taxon>Dikarya</taxon>
        <taxon>Basidiomycota</taxon>
        <taxon>Agaricomycotina</taxon>
        <taxon>Agaricomycetes</taxon>
        <taxon>Agaricomycetidae</taxon>
        <taxon>Agaricales</taxon>
        <taxon>Marasmiineae</taxon>
        <taxon>Mycenaceae</taxon>
        <taxon>Mycena</taxon>
    </lineage>
</organism>
<evidence type="ECO:0000313" key="3">
    <source>
        <dbReference type="Proteomes" id="UP001218218"/>
    </source>
</evidence>
<evidence type="ECO:0000256" key="1">
    <source>
        <dbReference type="SAM" id="MobiDB-lite"/>
    </source>
</evidence>
<evidence type="ECO:0000313" key="2">
    <source>
        <dbReference type="EMBL" id="KAJ7359324.1"/>
    </source>
</evidence>
<protein>
    <submittedName>
        <fullName evidence="2">Uncharacterized protein</fullName>
    </submittedName>
</protein>
<keyword evidence="3" id="KW-1185">Reference proteome</keyword>
<dbReference type="AlphaFoldDB" id="A0AAD7EZ22"/>
<feature type="region of interest" description="Disordered" evidence="1">
    <location>
        <begin position="583"/>
        <end position="607"/>
    </location>
</feature>
<gene>
    <name evidence="2" type="ORF">DFH08DRAFT_931882</name>
</gene>
<name>A0AAD7EZ22_9AGAR</name>
<feature type="compositionally biased region" description="Low complexity" evidence="1">
    <location>
        <begin position="583"/>
        <end position="592"/>
    </location>
</feature>
<reference evidence="2" key="1">
    <citation type="submission" date="2023-03" db="EMBL/GenBank/DDBJ databases">
        <title>Massive genome expansion in bonnet fungi (Mycena s.s.) driven by repeated elements and novel gene families across ecological guilds.</title>
        <authorList>
            <consortium name="Lawrence Berkeley National Laboratory"/>
            <person name="Harder C.B."/>
            <person name="Miyauchi S."/>
            <person name="Viragh M."/>
            <person name="Kuo A."/>
            <person name="Thoen E."/>
            <person name="Andreopoulos B."/>
            <person name="Lu D."/>
            <person name="Skrede I."/>
            <person name="Drula E."/>
            <person name="Henrissat B."/>
            <person name="Morin E."/>
            <person name="Kohler A."/>
            <person name="Barry K."/>
            <person name="LaButti K."/>
            <person name="Morin E."/>
            <person name="Salamov A."/>
            <person name="Lipzen A."/>
            <person name="Mereny Z."/>
            <person name="Hegedus B."/>
            <person name="Baldrian P."/>
            <person name="Stursova M."/>
            <person name="Weitz H."/>
            <person name="Taylor A."/>
            <person name="Grigoriev I.V."/>
            <person name="Nagy L.G."/>
            <person name="Martin F."/>
            <person name="Kauserud H."/>
        </authorList>
    </citation>
    <scope>NUCLEOTIDE SEQUENCE</scope>
    <source>
        <strain evidence="2">CBHHK002</strain>
    </source>
</reference>
<proteinExistence type="predicted"/>
<accession>A0AAD7EZ22</accession>
<dbReference type="EMBL" id="JARIHO010000006">
    <property type="protein sequence ID" value="KAJ7359324.1"/>
    <property type="molecule type" value="Genomic_DNA"/>
</dbReference>
<sequence length="637" mass="68856">MDRKYTKAAPTEDPEAALAALKLYEKAASAERDARMSLLQGREPPSVGSNTQPVVLPSASNSLLLPTDPEAIGYPDKTLESVSATGGFVTETCNELRWKCKLLPWACSALTTRRRTGQNGLIGAGRQSHGAPASGAHQPRPEFQEGCTGESYQIPTPAESLPAQKQHGYNRVRMYGAVLRPSAAAQSNILNILVNVEFTKTEAPTVASNPLIGASANVAKYRQAITNAVGLLTFQPTRLFVPTLSFHGKEEKTTLFISIPSQERLEFAIVPNCFNSKGFPLSRPSYTFSELRHYTSSATTLSLSTTSLPTCWRCCTRFRHSSRHSGTIVLEGALDEQSPHNTSTPVVVTSCFISDRRQWRESIVVNALYTADPEHPPAYAPKLLGAFAALGPPSVGSSSESSANLPMRKRKASVLDVLALVPRHLEVMLFASPRHSRKLKDLSVAEFLTAVEQLFEAILDAFPSRPPFSSRSTGSSADTLRSCRQLSCGGTVTGTLVAMSVASLRNDNPLPHNDMESAVYVLNALTQTFVPPVDQQRKWVAALQRCLRTFGRAYGPAVTVHRQFLPLCGFSSRSDMRLVPSSSSSLLSLPLPAKRQAGDSPPSKCSGINSADDDVILLSLEDFVKTAVDAVRSVDAS</sequence>
<comment type="caution">
    <text evidence="2">The sequence shown here is derived from an EMBL/GenBank/DDBJ whole genome shotgun (WGS) entry which is preliminary data.</text>
</comment>